<dbReference type="Proteomes" id="UP000789396">
    <property type="component" value="Unassembled WGS sequence"/>
</dbReference>
<feature type="non-terminal residue" evidence="1">
    <location>
        <position position="106"/>
    </location>
</feature>
<dbReference type="EMBL" id="CAJVPZ010095055">
    <property type="protein sequence ID" value="CAG8817929.1"/>
    <property type="molecule type" value="Genomic_DNA"/>
</dbReference>
<feature type="non-terminal residue" evidence="1">
    <location>
        <position position="1"/>
    </location>
</feature>
<accession>A0A9N9P9C9</accession>
<protein>
    <submittedName>
        <fullName evidence="1">8517_t:CDS:1</fullName>
    </submittedName>
</protein>
<sequence>FYPLFLTTSHRHDQDYNYYQILEEICTRNISPATLQKNEEKIRNPSLQTPINTTHIVSFRSIADNINRIACSFLPFNSDELEPIILIAVDYINNQKYDLAENNHNF</sequence>
<organism evidence="1 2">
    <name type="scientific">Racocetra fulgida</name>
    <dbReference type="NCBI Taxonomy" id="60492"/>
    <lineage>
        <taxon>Eukaryota</taxon>
        <taxon>Fungi</taxon>
        <taxon>Fungi incertae sedis</taxon>
        <taxon>Mucoromycota</taxon>
        <taxon>Glomeromycotina</taxon>
        <taxon>Glomeromycetes</taxon>
        <taxon>Diversisporales</taxon>
        <taxon>Gigasporaceae</taxon>
        <taxon>Racocetra</taxon>
    </lineage>
</organism>
<keyword evidence="2" id="KW-1185">Reference proteome</keyword>
<gene>
    <name evidence="1" type="ORF">RFULGI_LOCUS19386</name>
</gene>
<comment type="caution">
    <text evidence="1">The sequence shown here is derived from an EMBL/GenBank/DDBJ whole genome shotgun (WGS) entry which is preliminary data.</text>
</comment>
<evidence type="ECO:0000313" key="1">
    <source>
        <dbReference type="EMBL" id="CAG8817929.1"/>
    </source>
</evidence>
<name>A0A9N9P9C9_9GLOM</name>
<dbReference type="OrthoDB" id="2447765at2759"/>
<dbReference type="AlphaFoldDB" id="A0A9N9P9C9"/>
<proteinExistence type="predicted"/>
<reference evidence="1" key="1">
    <citation type="submission" date="2021-06" db="EMBL/GenBank/DDBJ databases">
        <authorList>
            <person name="Kallberg Y."/>
            <person name="Tangrot J."/>
            <person name="Rosling A."/>
        </authorList>
    </citation>
    <scope>NUCLEOTIDE SEQUENCE</scope>
    <source>
        <strain evidence="1">IN212</strain>
    </source>
</reference>
<evidence type="ECO:0000313" key="2">
    <source>
        <dbReference type="Proteomes" id="UP000789396"/>
    </source>
</evidence>